<evidence type="ECO:0000256" key="3">
    <source>
        <dbReference type="ARBA" id="ARBA00022490"/>
    </source>
</evidence>
<dbReference type="InterPro" id="IPR007197">
    <property type="entry name" value="rSAM"/>
</dbReference>
<dbReference type="InterPro" id="IPR040072">
    <property type="entry name" value="Methyltransferase_A"/>
</dbReference>
<dbReference type="InterPro" id="IPR027492">
    <property type="entry name" value="RNA_MTrfase_RlmN"/>
</dbReference>
<evidence type="ECO:0000256" key="1">
    <source>
        <dbReference type="ARBA" id="ARBA00004496"/>
    </source>
</evidence>
<dbReference type="Gene3D" id="1.10.150.530">
    <property type="match status" value="1"/>
</dbReference>
<evidence type="ECO:0000259" key="14">
    <source>
        <dbReference type="PROSITE" id="PS51918"/>
    </source>
</evidence>
<evidence type="ECO:0000256" key="9">
    <source>
        <dbReference type="ARBA" id="ARBA00022723"/>
    </source>
</evidence>
<dbReference type="Proteomes" id="UP000466848">
    <property type="component" value="Chromosome"/>
</dbReference>
<reference evidence="15 16" key="1">
    <citation type="submission" date="2020-02" db="EMBL/GenBank/DDBJ databases">
        <authorList>
            <person name="Kim Y.B."/>
            <person name="Roh S.W."/>
        </authorList>
    </citation>
    <scope>NUCLEOTIDE SEQUENCE [LARGE SCALE GENOMIC DNA]</scope>
    <source>
        <strain evidence="15 16">DSM 103574</strain>
    </source>
</reference>
<keyword evidence="9 13" id="KW-0479">Metal-binding</keyword>
<evidence type="ECO:0000256" key="4">
    <source>
        <dbReference type="ARBA" id="ARBA00022552"/>
    </source>
</evidence>
<keyword evidence="6 13" id="KW-0808">Transferase</keyword>
<comment type="function">
    <text evidence="13">Specifically methylates position 2 of adenine 2503 in 23S rRNA and position 2 of adenine 37 in tRNAs.</text>
</comment>
<dbReference type="InterPro" id="IPR004383">
    <property type="entry name" value="rRNA_lsu_MTrfase_RlmN/Cfr"/>
</dbReference>
<dbReference type="SUPFAM" id="SSF102114">
    <property type="entry name" value="Radical SAM enzymes"/>
    <property type="match status" value="1"/>
</dbReference>
<comment type="catalytic activity">
    <reaction evidence="13">
        <text>adenosine(37) in tRNA + 2 reduced [2Fe-2S]-[ferredoxin] + 2 S-adenosyl-L-methionine = 2-methyladenosine(37) in tRNA + 5'-deoxyadenosine + L-methionine + 2 oxidized [2Fe-2S]-[ferredoxin] + S-adenosyl-L-homocysteine</text>
        <dbReference type="Rhea" id="RHEA:43332"/>
        <dbReference type="Rhea" id="RHEA-COMP:10000"/>
        <dbReference type="Rhea" id="RHEA-COMP:10001"/>
        <dbReference type="Rhea" id="RHEA-COMP:10162"/>
        <dbReference type="Rhea" id="RHEA-COMP:10485"/>
        <dbReference type="ChEBI" id="CHEBI:17319"/>
        <dbReference type="ChEBI" id="CHEBI:33737"/>
        <dbReference type="ChEBI" id="CHEBI:33738"/>
        <dbReference type="ChEBI" id="CHEBI:57844"/>
        <dbReference type="ChEBI" id="CHEBI:57856"/>
        <dbReference type="ChEBI" id="CHEBI:59789"/>
        <dbReference type="ChEBI" id="CHEBI:74411"/>
        <dbReference type="ChEBI" id="CHEBI:74497"/>
        <dbReference type="EC" id="2.1.1.192"/>
    </reaction>
</comment>
<dbReference type="FunFam" id="3.20.20.70:FF:000014">
    <property type="entry name" value="Probable dual-specificity RNA methyltransferase RlmN"/>
    <property type="match status" value="1"/>
</dbReference>
<sequence length="347" mass="39027">MADQVQLKNLSLEEMEHFFEELGEKKFRAKQVYKWLYRGAGSFAEMTDLSKELRQKLEERSEVGSLRLLQVQVSQEDGTRKYLFGLDDGNSVESVFMKYKHGNSICISSQAGCRMGCTFCASAVGGLKRNLTAGEMAEQIVSVERETGQRISNIVVMGTGEPFDNYDNLFKFIHLVHSKEGLNIGLRSITVSTCGIVPKLAQFAKDFPQVNVAVSLHAPNDLIREQTMPINRKYPIQQLLQACKEYTQETGRRITFEYALAAGVNDQPVHAQELAKKLKGILCHVNLIPLNSVTESQMKGASRAQAQEFQRQLERLGITATIRRELGRDIDAACGQLRLKNYENLEN</sequence>
<keyword evidence="12 13" id="KW-1015">Disulfide bond</keyword>
<keyword evidence="8 13" id="KW-0819">tRNA processing</keyword>
<name>A0A858BUX1_9FIRM</name>
<keyword evidence="4 13" id="KW-0698">rRNA processing</keyword>
<dbReference type="GO" id="GO:0002935">
    <property type="term" value="F:tRNA (adenine(37)-C2)-methyltransferase activity"/>
    <property type="evidence" value="ECO:0007669"/>
    <property type="project" value="UniProtKB-UniRule"/>
</dbReference>
<evidence type="ECO:0000256" key="5">
    <source>
        <dbReference type="ARBA" id="ARBA00022603"/>
    </source>
</evidence>
<proteinExistence type="inferred from homology"/>
<evidence type="ECO:0000256" key="12">
    <source>
        <dbReference type="ARBA" id="ARBA00023157"/>
    </source>
</evidence>
<dbReference type="FunFam" id="1.10.150.530:FF:000003">
    <property type="entry name" value="Dual-specificity RNA methyltransferase RlmN"/>
    <property type="match status" value="1"/>
</dbReference>
<feature type="binding site" evidence="13">
    <location>
        <position position="113"/>
    </location>
    <ligand>
        <name>[4Fe-4S] cluster</name>
        <dbReference type="ChEBI" id="CHEBI:49883"/>
        <note>4Fe-4S-S-AdoMet</note>
    </ligand>
</feature>
<dbReference type="InterPro" id="IPR058240">
    <property type="entry name" value="rSAM_sf"/>
</dbReference>
<keyword evidence="10 13" id="KW-0408">Iron</keyword>
<feature type="binding site" evidence="13">
    <location>
        <position position="117"/>
    </location>
    <ligand>
        <name>[4Fe-4S] cluster</name>
        <dbReference type="ChEBI" id="CHEBI:49883"/>
        <note>4Fe-4S-S-AdoMet</note>
    </ligand>
</feature>
<dbReference type="CDD" id="cd01335">
    <property type="entry name" value="Radical_SAM"/>
    <property type="match status" value="1"/>
</dbReference>
<gene>
    <name evidence="13 15" type="primary">rlmN</name>
    <name evidence="15" type="ORF">Ami103574_07535</name>
</gene>
<keyword evidence="7 13" id="KW-0949">S-adenosyl-L-methionine</keyword>
<comment type="cofactor">
    <cofactor evidence="13">
        <name>[4Fe-4S] cluster</name>
        <dbReference type="ChEBI" id="CHEBI:49883"/>
    </cofactor>
    <text evidence="13">Binds 1 [4Fe-4S] cluster. The cluster is coordinated with 3 cysteines and an exchangeable S-adenosyl-L-methionine.</text>
</comment>
<dbReference type="PROSITE" id="PS51918">
    <property type="entry name" value="RADICAL_SAM"/>
    <property type="match status" value="1"/>
</dbReference>
<feature type="binding site" evidence="13">
    <location>
        <position position="120"/>
    </location>
    <ligand>
        <name>[4Fe-4S] cluster</name>
        <dbReference type="ChEBI" id="CHEBI:49883"/>
        <note>4Fe-4S-S-AdoMet</note>
    </ligand>
</feature>
<dbReference type="SFLD" id="SFLDS00029">
    <property type="entry name" value="Radical_SAM"/>
    <property type="match status" value="1"/>
</dbReference>
<comment type="similarity">
    <text evidence="13">Belongs to the radical SAM superfamily. RlmN family.</text>
</comment>
<evidence type="ECO:0000313" key="15">
    <source>
        <dbReference type="EMBL" id="QIB69182.1"/>
    </source>
</evidence>
<dbReference type="GO" id="GO:0070040">
    <property type="term" value="F:rRNA (adenine(2503)-C2-)-methyltransferase activity"/>
    <property type="evidence" value="ECO:0007669"/>
    <property type="project" value="UniProtKB-UniRule"/>
</dbReference>
<dbReference type="GO" id="GO:0030488">
    <property type="term" value="P:tRNA methylation"/>
    <property type="evidence" value="ECO:0007669"/>
    <property type="project" value="UniProtKB-UniRule"/>
</dbReference>
<dbReference type="GO" id="GO:0051539">
    <property type="term" value="F:4 iron, 4 sulfur cluster binding"/>
    <property type="evidence" value="ECO:0007669"/>
    <property type="project" value="UniProtKB-UniRule"/>
</dbReference>
<dbReference type="HAMAP" id="MF_01849">
    <property type="entry name" value="RNA_methyltr_RlmN"/>
    <property type="match status" value="1"/>
</dbReference>
<protein>
    <recommendedName>
        <fullName evidence="13">Probable dual-specificity RNA methyltransferase RlmN</fullName>
        <ecNumber evidence="13">2.1.1.192</ecNumber>
    </recommendedName>
    <alternativeName>
        <fullName evidence="13">23S rRNA (adenine(2503)-C(2))-methyltransferase</fullName>
    </alternativeName>
    <alternativeName>
        <fullName evidence="13">23S rRNA m2A2503 methyltransferase</fullName>
    </alternativeName>
    <alternativeName>
        <fullName evidence="13">Ribosomal RNA large subunit methyltransferase N</fullName>
    </alternativeName>
    <alternativeName>
        <fullName evidence="13">tRNA (adenine(37)-C(2))-methyltransferase</fullName>
    </alternativeName>
    <alternativeName>
        <fullName evidence="13">tRNA m2A37 methyltransferase</fullName>
    </alternativeName>
</protein>
<comment type="caution">
    <text evidence="13">Lacks conserved residue(s) required for the propagation of feature annotation.</text>
</comment>
<dbReference type="KEGG" id="abut:Ami103574_07535"/>
<feature type="active site" description="Proton acceptor" evidence="13">
    <location>
        <position position="93"/>
    </location>
</feature>
<evidence type="ECO:0000256" key="11">
    <source>
        <dbReference type="ARBA" id="ARBA00023014"/>
    </source>
</evidence>
<dbReference type="SFLD" id="SFLDF00275">
    <property type="entry name" value="adenosine_C2_methyltransferase"/>
    <property type="match status" value="1"/>
</dbReference>
<keyword evidence="11 13" id="KW-0411">Iron-sulfur</keyword>
<evidence type="ECO:0000313" key="16">
    <source>
        <dbReference type="Proteomes" id="UP000466848"/>
    </source>
</evidence>
<dbReference type="InterPro" id="IPR013785">
    <property type="entry name" value="Aldolase_TIM"/>
</dbReference>
<evidence type="ECO:0000256" key="13">
    <source>
        <dbReference type="HAMAP-Rule" id="MF_01849"/>
    </source>
</evidence>
<dbReference type="GO" id="GO:0000049">
    <property type="term" value="F:tRNA binding"/>
    <property type="evidence" value="ECO:0007669"/>
    <property type="project" value="UniProtKB-UniRule"/>
</dbReference>
<dbReference type="GO" id="GO:0019843">
    <property type="term" value="F:rRNA binding"/>
    <property type="evidence" value="ECO:0007669"/>
    <property type="project" value="UniProtKB-UniRule"/>
</dbReference>
<dbReference type="AlphaFoldDB" id="A0A858BUX1"/>
<evidence type="ECO:0000256" key="6">
    <source>
        <dbReference type="ARBA" id="ARBA00022679"/>
    </source>
</evidence>
<dbReference type="SFLD" id="SFLDG01062">
    <property type="entry name" value="methyltransferase_(Class_A)"/>
    <property type="match status" value="1"/>
</dbReference>
<evidence type="ECO:0000256" key="10">
    <source>
        <dbReference type="ARBA" id="ARBA00023004"/>
    </source>
</evidence>
<dbReference type="InterPro" id="IPR048641">
    <property type="entry name" value="RlmN_N"/>
</dbReference>
<dbReference type="RefSeq" id="WP_163066210.1">
    <property type="nucleotide sequence ID" value="NZ_CP048649.1"/>
</dbReference>
<dbReference type="Pfam" id="PF04055">
    <property type="entry name" value="Radical_SAM"/>
    <property type="match status" value="1"/>
</dbReference>
<evidence type="ECO:0000256" key="8">
    <source>
        <dbReference type="ARBA" id="ARBA00022694"/>
    </source>
</evidence>
<feature type="binding site" evidence="13">
    <location>
        <position position="291"/>
    </location>
    <ligand>
        <name>S-adenosyl-L-methionine</name>
        <dbReference type="ChEBI" id="CHEBI:59789"/>
    </ligand>
</feature>
<feature type="domain" description="Radical SAM core" evidence="14">
    <location>
        <begin position="99"/>
        <end position="329"/>
    </location>
</feature>
<dbReference type="EMBL" id="CP048649">
    <property type="protein sequence ID" value="QIB69182.1"/>
    <property type="molecule type" value="Genomic_DNA"/>
</dbReference>
<feature type="binding site" evidence="13">
    <location>
        <begin position="215"/>
        <end position="217"/>
    </location>
    <ligand>
        <name>S-adenosyl-L-methionine</name>
        <dbReference type="ChEBI" id="CHEBI:59789"/>
    </ligand>
</feature>
<dbReference type="Pfam" id="PF21016">
    <property type="entry name" value="RlmN_N"/>
    <property type="match status" value="1"/>
</dbReference>
<keyword evidence="5 13" id="KW-0489">Methyltransferase</keyword>
<accession>A0A858BUX1</accession>
<feature type="binding site" evidence="13">
    <location>
        <position position="192"/>
    </location>
    <ligand>
        <name>S-adenosyl-L-methionine</name>
        <dbReference type="ChEBI" id="CHEBI:59789"/>
    </ligand>
</feature>
<organism evidence="15 16">
    <name type="scientific">Aminipila butyrica</name>
    <dbReference type="NCBI Taxonomy" id="433296"/>
    <lineage>
        <taxon>Bacteria</taxon>
        <taxon>Bacillati</taxon>
        <taxon>Bacillota</taxon>
        <taxon>Clostridia</taxon>
        <taxon>Peptostreptococcales</taxon>
        <taxon>Anaerovoracaceae</taxon>
        <taxon>Aminipila</taxon>
    </lineage>
</organism>
<dbReference type="PIRSF" id="PIRSF006004">
    <property type="entry name" value="CHP00048"/>
    <property type="match status" value="1"/>
</dbReference>
<dbReference type="EC" id="2.1.1.192" evidence="13"/>
<keyword evidence="2 13" id="KW-0004">4Fe-4S</keyword>
<dbReference type="NCBIfam" id="TIGR00048">
    <property type="entry name" value="rRNA_mod_RlmN"/>
    <property type="match status" value="1"/>
</dbReference>
<dbReference type="PANTHER" id="PTHR30544:SF5">
    <property type="entry name" value="RADICAL SAM CORE DOMAIN-CONTAINING PROTEIN"/>
    <property type="match status" value="1"/>
</dbReference>
<evidence type="ECO:0000256" key="7">
    <source>
        <dbReference type="ARBA" id="ARBA00022691"/>
    </source>
</evidence>
<dbReference type="GO" id="GO:0005737">
    <property type="term" value="C:cytoplasm"/>
    <property type="evidence" value="ECO:0007669"/>
    <property type="project" value="UniProtKB-SubCell"/>
</dbReference>
<dbReference type="GO" id="GO:0046872">
    <property type="term" value="F:metal ion binding"/>
    <property type="evidence" value="ECO:0007669"/>
    <property type="project" value="UniProtKB-KW"/>
</dbReference>
<comment type="catalytic activity">
    <reaction evidence="13">
        <text>adenosine(2503) in 23S rRNA + 2 reduced [2Fe-2S]-[ferredoxin] + 2 S-adenosyl-L-methionine = 2-methyladenosine(2503) in 23S rRNA + 5'-deoxyadenosine + L-methionine + 2 oxidized [2Fe-2S]-[ferredoxin] + S-adenosyl-L-homocysteine</text>
        <dbReference type="Rhea" id="RHEA:42916"/>
        <dbReference type="Rhea" id="RHEA-COMP:10000"/>
        <dbReference type="Rhea" id="RHEA-COMP:10001"/>
        <dbReference type="Rhea" id="RHEA-COMP:10152"/>
        <dbReference type="Rhea" id="RHEA-COMP:10282"/>
        <dbReference type="ChEBI" id="CHEBI:17319"/>
        <dbReference type="ChEBI" id="CHEBI:33737"/>
        <dbReference type="ChEBI" id="CHEBI:33738"/>
        <dbReference type="ChEBI" id="CHEBI:57844"/>
        <dbReference type="ChEBI" id="CHEBI:57856"/>
        <dbReference type="ChEBI" id="CHEBI:59789"/>
        <dbReference type="ChEBI" id="CHEBI:74411"/>
        <dbReference type="ChEBI" id="CHEBI:74497"/>
        <dbReference type="EC" id="2.1.1.192"/>
    </reaction>
</comment>
<comment type="miscellaneous">
    <text evidence="13">Reaction proceeds by a ping-pong mechanism involving intermediate methylation of a conserved cysteine residue.</text>
</comment>
<feature type="binding site" evidence="13">
    <location>
        <begin position="160"/>
        <end position="161"/>
    </location>
    <ligand>
        <name>S-adenosyl-L-methionine</name>
        <dbReference type="ChEBI" id="CHEBI:59789"/>
    </ligand>
</feature>
<comment type="subcellular location">
    <subcellularLocation>
        <location evidence="1 13">Cytoplasm</location>
    </subcellularLocation>
</comment>
<keyword evidence="3 13" id="KW-0963">Cytoplasm</keyword>
<evidence type="ECO:0000256" key="2">
    <source>
        <dbReference type="ARBA" id="ARBA00022485"/>
    </source>
</evidence>
<dbReference type="PANTHER" id="PTHR30544">
    <property type="entry name" value="23S RRNA METHYLTRANSFERASE"/>
    <property type="match status" value="1"/>
</dbReference>
<dbReference type="GO" id="GO:0070475">
    <property type="term" value="P:rRNA base methylation"/>
    <property type="evidence" value="ECO:0007669"/>
    <property type="project" value="UniProtKB-UniRule"/>
</dbReference>
<dbReference type="Gene3D" id="3.20.20.70">
    <property type="entry name" value="Aldolase class I"/>
    <property type="match status" value="1"/>
</dbReference>
<keyword evidence="16" id="KW-1185">Reference proteome</keyword>
<feature type="active site" description="S-methylcysteine intermediate" evidence="13">
    <location>
        <position position="334"/>
    </location>
</feature>